<evidence type="ECO:0000256" key="3">
    <source>
        <dbReference type="ARBA" id="ARBA00022801"/>
    </source>
</evidence>
<keyword evidence="4" id="KW-0720">Serine protease</keyword>
<dbReference type="Pfam" id="PF03575">
    <property type="entry name" value="Peptidase_S51"/>
    <property type="match status" value="1"/>
</dbReference>
<proteinExistence type="inferred from homology"/>
<dbReference type="EMBL" id="LR134190">
    <property type="protein sequence ID" value="VEB51500.1"/>
    <property type="molecule type" value="Genomic_DNA"/>
</dbReference>
<reference evidence="5 6" key="1">
    <citation type="submission" date="2018-12" db="EMBL/GenBank/DDBJ databases">
        <authorList>
            <consortium name="Pathogen Informatics"/>
        </authorList>
    </citation>
    <scope>NUCLEOTIDE SEQUENCE [LARGE SCALE GENOMIC DNA]</scope>
    <source>
        <strain evidence="5 6">NCTC6754</strain>
    </source>
</reference>
<comment type="similarity">
    <text evidence="1">Belongs to the peptidase S51 family.</text>
</comment>
<dbReference type="GO" id="GO:0006508">
    <property type="term" value="P:proteolysis"/>
    <property type="evidence" value="ECO:0007669"/>
    <property type="project" value="UniProtKB-KW"/>
</dbReference>
<dbReference type="InterPro" id="IPR029062">
    <property type="entry name" value="Class_I_gatase-like"/>
</dbReference>
<evidence type="ECO:0000256" key="2">
    <source>
        <dbReference type="ARBA" id="ARBA00022670"/>
    </source>
</evidence>
<dbReference type="GO" id="GO:0016805">
    <property type="term" value="F:dipeptidase activity"/>
    <property type="evidence" value="ECO:0007669"/>
    <property type="project" value="UniProtKB-KW"/>
</dbReference>
<evidence type="ECO:0000256" key="1">
    <source>
        <dbReference type="ARBA" id="ARBA00006534"/>
    </source>
</evidence>
<dbReference type="GO" id="GO:0008236">
    <property type="term" value="F:serine-type peptidase activity"/>
    <property type="evidence" value="ECO:0007669"/>
    <property type="project" value="UniProtKB-KW"/>
</dbReference>
<keyword evidence="5" id="KW-0224">Dipeptidase</keyword>
<protein>
    <submittedName>
        <fullName evidence="5">Peptidase E</fullName>
        <ecNumber evidence="5">3.4.13.21</ecNumber>
    </submittedName>
</protein>
<evidence type="ECO:0000256" key="4">
    <source>
        <dbReference type="ARBA" id="ARBA00022825"/>
    </source>
</evidence>
<dbReference type="Proteomes" id="UP000269208">
    <property type="component" value="Chromosome"/>
</dbReference>
<evidence type="ECO:0000313" key="6">
    <source>
        <dbReference type="Proteomes" id="UP000269208"/>
    </source>
</evidence>
<dbReference type="InterPro" id="IPR005320">
    <property type="entry name" value="Peptidase_S51"/>
</dbReference>
<gene>
    <name evidence="5" type="primary">pepE_1</name>
    <name evidence="5" type="ORF">NCTC6754_01205</name>
</gene>
<dbReference type="AlphaFoldDB" id="A0A447TQ24"/>
<accession>A0A447TQ24</accession>
<dbReference type="EC" id="3.4.13.21" evidence="5"/>
<organism evidence="5 6">
    <name type="scientific">Salmonella enterica I</name>
    <dbReference type="NCBI Taxonomy" id="59201"/>
    <lineage>
        <taxon>Bacteria</taxon>
        <taxon>Pseudomonadati</taxon>
        <taxon>Pseudomonadota</taxon>
        <taxon>Gammaproteobacteria</taxon>
        <taxon>Enterobacterales</taxon>
        <taxon>Enterobacteriaceae</taxon>
        <taxon>Salmonella</taxon>
    </lineage>
</organism>
<name>A0A447TQ24_SALET</name>
<evidence type="ECO:0000313" key="5">
    <source>
        <dbReference type="EMBL" id="VEB51500.1"/>
    </source>
</evidence>
<keyword evidence="3 5" id="KW-0378">Hydrolase</keyword>
<dbReference type="Gene3D" id="3.40.50.880">
    <property type="match status" value="1"/>
</dbReference>
<keyword evidence="2" id="KW-0645">Protease</keyword>
<sequence length="77" mass="8687">MELLLLSNSTLPGKAWLEHALPLIANQLNGRRSAVFIPFAGVTQTWDEYTDKNRRGTCAIRDKRHRDSSCRRSACGD</sequence>